<evidence type="ECO:0000313" key="3">
    <source>
        <dbReference type="Proteomes" id="UP000179807"/>
    </source>
</evidence>
<dbReference type="GeneID" id="94833721"/>
<dbReference type="Proteomes" id="UP000179807">
    <property type="component" value="Unassembled WGS sequence"/>
</dbReference>
<proteinExistence type="predicted"/>
<dbReference type="GO" id="GO:0046856">
    <property type="term" value="P:phosphatidylinositol dephosphorylation"/>
    <property type="evidence" value="ECO:0007669"/>
    <property type="project" value="InterPro"/>
</dbReference>
<dbReference type="AlphaFoldDB" id="A0A1J4KQV4"/>
<dbReference type="SMART" id="SM00128">
    <property type="entry name" value="IPPc"/>
    <property type="match status" value="1"/>
</dbReference>
<dbReference type="GO" id="GO:0004527">
    <property type="term" value="F:exonuclease activity"/>
    <property type="evidence" value="ECO:0007669"/>
    <property type="project" value="UniProtKB-KW"/>
</dbReference>
<keyword evidence="3" id="KW-1185">Reference proteome</keyword>
<dbReference type="GO" id="GO:0004439">
    <property type="term" value="F:phosphatidylinositol-4,5-bisphosphate 5-phosphatase activity"/>
    <property type="evidence" value="ECO:0007669"/>
    <property type="project" value="TreeGrafter"/>
</dbReference>
<organism evidence="2 3">
    <name type="scientific">Tritrichomonas foetus</name>
    <dbReference type="NCBI Taxonomy" id="1144522"/>
    <lineage>
        <taxon>Eukaryota</taxon>
        <taxon>Metamonada</taxon>
        <taxon>Parabasalia</taxon>
        <taxon>Tritrichomonadida</taxon>
        <taxon>Tritrichomonadidae</taxon>
        <taxon>Tritrichomonas</taxon>
    </lineage>
</organism>
<dbReference type="GO" id="GO:0004519">
    <property type="term" value="F:endonuclease activity"/>
    <property type="evidence" value="ECO:0007669"/>
    <property type="project" value="UniProtKB-KW"/>
</dbReference>
<keyword evidence="2" id="KW-0378">Hydrolase</keyword>
<dbReference type="RefSeq" id="XP_068366448.1">
    <property type="nucleotide sequence ID" value="XM_068499017.1"/>
</dbReference>
<protein>
    <submittedName>
        <fullName evidence="2">Endonuclease/Exonuclease/phosphatase family protein</fullName>
    </submittedName>
</protein>
<dbReference type="SUPFAM" id="SSF56219">
    <property type="entry name" value="DNase I-like"/>
    <property type="match status" value="1"/>
</dbReference>
<dbReference type="Gene3D" id="3.60.10.10">
    <property type="entry name" value="Endonuclease/exonuclease/phosphatase"/>
    <property type="match status" value="1"/>
</dbReference>
<dbReference type="PANTHER" id="PTHR11200">
    <property type="entry name" value="INOSITOL 5-PHOSPHATASE"/>
    <property type="match status" value="1"/>
</dbReference>
<evidence type="ECO:0000313" key="2">
    <source>
        <dbReference type="EMBL" id="OHT13312.1"/>
    </source>
</evidence>
<dbReference type="VEuPathDB" id="TrichDB:TRFO_16507"/>
<dbReference type="EMBL" id="MLAK01000543">
    <property type="protein sequence ID" value="OHT13312.1"/>
    <property type="molecule type" value="Genomic_DNA"/>
</dbReference>
<evidence type="ECO:0000259" key="1">
    <source>
        <dbReference type="SMART" id="SM00128"/>
    </source>
</evidence>
<dbReference type="InterPro" id="IPR000300">
    <property type="entry name" value="IPPc"/>
</dbReference>
<feature type="domain" description="Inositol polyphosphate-related phosphatase" evidence="1">
    <location>
        <begin position="192"/>
        <end position="526"/>
    </location>
</feature>
<dbReference type="InterPro" id="IPR046985">
    <property type="entry name" value="IP5"/>
</dbReference>
<reference evidence="2" key="1">
    <citation type="submission" date="2016-10" db="EMBL/GenBank/DDBJ databases">
        <authorList>
            <person name="Benchimol M."/>
            <person name="Almeida L.G."/>
            <person name="Vasconcelos A.T."/>
            <person name="Perreira-Neves A."/>
            <person name="Rosa I.A."/>
            <person name="Tasca T."/>
            <person name="Bogo M.R."/>
            <person name="de Souza W."/>
        </authorList>
    </citation>
    <scope>NUCLEOTIDE SEQUENCE [LARGE SCALE GENOMIC DNA]</scope>
    <source>
        <strain evidence="2">K</strain>
    </source>
</reference>
<keyword evidence="2" id="KW-0255">Endonuclease</keyword>
<gene>
    <name evidence="2" type="ORF">TRFO_16507</name>
</gene>
<dbReference type="Pfam" id="PF22669">
    <property type="entry name" value="Exo_endo_phos2"/>
    <property type="match status" value="1"/>
</dbReference>
<comment type="caution">
    <text evidence="2">The sequence shown here is derived from an EMBL/GenBank/DDBJ whole genome shotgun (WGS) entry which is preliminary data.</text>
</comment>
<dbReference type="PANTHER" id="PTHR11200:SF300">
    <property type="entry name" value="TYPE II INOSITOL 1,4,5-TRISPHOSPHATE 5-PHOSPHATASE"/>
    <property type="match status" value="1"/>
</dbReference>
<keyword evidence="2" id="KW-0540">Nuclease</keyword>
<dbReference type="OrthoDB" id="1925875at2759"/>
<dbReference type="InterPro" id="IPR036691">
    <property type="entry name" value="Endo/exonu/phosph_ase_sf"/>
</dbReference>
<sequence length="656" mass="74489">MLSEIETVNELPNYSIDYLMKKCGPWVNCRGILAQNNQIYSMKIVLQNNTITNAFLHISNVESNQECLFVPITRLILLRFTSSQLMLTFCDYDDKSMLFLDDMSNERQFELFISQFHICATLSKNCDDNWRTTNEQFLSKNETAKNIIPKANFIDPSTTSCAISPVIFDENVRNTWMKRSRMMNTSYFTKPVELTICCLTWNVGSGHPNQAVENDLSEVAQFDADIFFFAFQEIDMSFQSIINGKSSKTDEWSNCIANCFADKKNYTIAYSVSLGGVFATAIFKNDSPIPITVDLPKKMRLGLHGMTANKSAIIFPTTVGENAKINFVGCHLSAHQANTEARNQELKSLLNYASMNSDYVVLIGDLNYRINLSYEECLLKIKNNDLDQLFENDQLNQARKIDSELAKFEEGKVSFMPTYKFDKNSDVYDTSPKMRIPSYTDRVLVATSPKRLAIGSSTQFVFETDIIHDLFPGAKGFIYEQRYSSDLLPPNFPEKPKYILYMNRNIQFSDHRPVQGVLLLKVPVVIPEKLEEFNNYSLKKIDEMSSLAKPILEPKSLDLIVGVKKTIEVKFKNVAVSWAPWRVVVDGDEISVSPSSGVLFPEQTGTIYITGIRKTAIASKFQIHGKEKYSRNVVIESSDGIPLCFIQVRVSNKLSM</sequence>
<accession>A0A1J4KQV4</accession>
<name>A0A1J4KQV4_9EUKA</name>